<dbReference type="SUPFAM" id="SSF52047">
    <property type="entry name" value="RNI-like"/>
    <property type="match status" value="1"/>
</dbReference>
<evidence type="ECO:0008006" key="3">
    <source>
        <dbReference type="Google" id="ProtNLM"/>
    </source>
</evidence>
<gene>
    <name evidence="1" type="ORF">FB45DRAFT_927280</name>
</gene>
<evidence type="ECO:0000313" key="2">
    <source>
        <dbReference type="Proteomes" id="UP001221142"/>
    </source>
</evidence>
<evidence type="ECO:0000313" key="1">
    <source>
        <dbReference type="EMBL" id="KAJ7622223.1"/>
    </source>
</evidence>
<comment type="caution">
    <text evidence="1">The sequence shown here is derived from an EMBL/GenBank/DDBJ whole genome shotgun (WGS) entry which is preliminary data.</text>
</comment>
<dbReference type="AlphaFoldDB" id="A0AAD7BJ39"/>
<dbReference type="EMBL" id="JARKIF010000015">
    <property type="protein sequence ID" value="KAJ7622223.1"/>
    <property type="molecule type" value="Genomic_DNA"/>
</dbReference>
<sequence>MDSHIVPACLESLFTSNLPPVDSEAAHLRHLLAAAATGLNQVDSRIGALHEELARLLMQRDDLVARMEQYKAVLSPVRRIPPEVLCEILEWLPPGFQRVDYYQVAQPPWRLAHICSLWRETAIGCPSLWTGLGIIHADDYFFPTTAMLEAQLDRTASAPLHIDFELSSQSLGAASAWDSLLPLSHRWKSLRIRCVEPDAAMELLDNLQAAKDRVTLLEKVDFFINEANASVDHSCDCFSTAPRLRELHLTNSTFTQYSPAFAAPWAQITSYRGVFPPARQLDILRACLGIVDCTVGYDEESTDPPLAANVTLPLVRRLHVEHVSILANITSPALHTLLIPSAASHTQLLVTFLQRSSCRLNTLVITKCDDANDVVPVLASCPGLEQFVLSSYTFNLGGMSALLDSLCLPATPPYLTICPNLASFALGWKIKGEPVWCDVLLRMLQSRLVQIPQRLRSVCLFTTDFNTVLEKVEGIRRLENEQGLDFKYLTLQQGKQFMAELRP</sequence>
<accession>A0AAD7BJ39</accession>
<reference evidence="1" key="1">
    <citation type="submission" date="2023-03" db="EMBL/GenBank/DDBJ databases">
        <title>Massive genome expansion in bonnet fungi (Mycena s.s.) driven by repeated elements and novel gene families across ecological guilds.</title>
        <authorList>
            <consortium name="Lawrence Berkeley National Laboratory"/>
            <person name="Harder C.B."/>
            <person name="Miyauchi S."/>
            <person name="Viragh M."/>
            <person name="Kuo A."/>
            <person name="Thoen E."/>
            <person name="Andreopoulos B."/>
            <person name="Lu D."/>
            <person name="Skrede I."/>
            <person name="Drula E."/>
            <person name="Henrissat B."/>
            <person name="Morin E."/>
            <person name="Kohler A."/>
            <person name="Barry K."/>
            <person name="LaButti K."/>
            <person name="Morin E."/>
            <person name="Salamov A."/>
            <person name="Lipzen A."/>
            <person name="Mereny Z."/>
            <person name="Hegedus B."/>
            <person name="Baldrian P."/>
            <person name="Stursova M."/>
            <person name="Weitz H."/>
            <person name="Taylor A."/>
            <person name="Grigoriev I.V."/>
            <person name="Nagy L.G."/>
            <person name="Martin F."/>
            <person name="Kauserud H."/>
        </authorList>
    </citation>
    <scope>NUCLEOTIDE SEQUENCE</scope>
    <source>
        <strain evidence="1">9284</strain>
    </source>
</reference>
<proteinExistence type="predicted"/>
<keyword evidence="2" id="KW-1185">Reference proteome</keyword>
<protein>
    <recommendedName>
        <fullName evidence="3">F-box domain-containing protein</fullName>
    </recommendedName>
</protein>
<organism evidence="1 2">
    <name type="scientific">Roridomyces roridus</name>
    <dbReference type="NCBI Taxonomy" id="1738132"/>
    <lineage>
        <taxon>Eukaryota</taxon>
        <taxon>Fungi</taxon>
        <taxon>Dikarya</taxon>
        <taxon>Basidiomycota</taxon>
        <taxon>Agaricomycotina</taxon>
        <taxon>Agaricomycetes</taxon>
        <taxon>Agaricomycetidae</taxon>
        <taxon>Agaricales</taxon>
        <taxon>Marasmiineae</taxon>
        <taxon>Mycenaceae</taxon>
        <taxon>Roridomyces</taxon>
    </lineage>
</organism>
<dbReference type="Proteomes" id="UP001221142">
    <property type="component" value="Unassembled WGS sequence"/>
</dbReference>
<name>A0AAD7BJ39_9AGAR</name>